<comment type="caution">
    <text evidence="2">The sequence shown here is derived from an EMBL/GenBank/DDBJ whole genome shotgun (WGS) entry which is preliminary data.</text>
</comment>
<name>A0A2A9HGQ3_TEPT2</name>
<feature type="transmembrane region" description="Helical" evidence="1">
    <location>
        <begin position="39"/>
        <end position="58"/>
    </location>
</feature>
<keyword evidence="3" id="KW-1185">Reference proteome</keyword>
<dbReference type="EMBL" id="PDJQ01000001">
    <property type="protein sequence ID" value="PFG74270.1"/>
    <property type="molecule type" value="Genomic_DNA"/>
</dbReference>
<protein>
    <submittedName>
        <fullName evidence="2">Sulfoxide reductase heme-binding subunit YedZ</fullName>
    </submittedName>
</protein>
<dbReference type="AlphaFoldDB" id="A0A2A9HGQ3"/>
<dbReference type="Proteomes" id="UP000223071">
    <property type="component" value="Unassembled WGS sequence"/>
</dbReference>
<evidence type="ECO:0000313" key="3">
    <source>
        <dbReference type="Proteomes" id="UP000223071"/>
    </source>
</evidence>
<evidence type="ECO:0000313" key="2">
    <source>
        <dbReference type="EMBL" id="PFG74270.1"/>
    </source>
</evidence>
<accession>A0A2A9HGQ3</accession>
<feature type="transmembrane region" description="Helical" evidence="1">
    <location>
        <begin position="79"/>
        <end position="98"/>
    </location>
</feature>
<feature type="transmembrane region" description="Helical" evidence="1">
    <location>
        <begin position="118"/>
        <end position="141"/>
    </location>
</feature>
<evidence type="ECO:0000256" key="1">
    <source>
        <dbReference type="SAM" id="Phobius"/>
    </source>
</evidence>
<keyword evidence="1" id="KW-1133">Transmembrane helix</keyword>
<dbReference type="RefSeq" id="WP_098503665.1">
    <property type="nucleotide sequence ID" value="NZ_PDJQ01000001.1"/>
</dbReference>
<gene>
    <name evidence="2" type="ORF">A9A59_1485</name>
</gene>
<feature type="transmembrane region" description="Helical" evidence="1">
    <location>
        <begin position="148"/>
        <end position="166"/>
    </location>
</feature>
<organism evidence="2 3">
    <name type="scientific">Tepidiforma thermophila (strain KCTC 52669 / CGMCC 1.13589 / G233)</name>
    <dbReference type="NCBI Taxonomy" id="2761530"/>
    <lineage>
        <taxon>Bacteria</taxon>
        <taxon>Bacillati</taxon>
        <taxon>Chloroflexota</taxon>
        <taxon>Tepidiformia</taxon>
        <taxon>Tepidiformales</taxon>
        <taxon>Tepidiformaceae</taxon>
        <taxon>Tepidiforma</taxon>
    </lineage>
</organism>
<keyword evidence="1" id="KW-0812">Transmembrane</keyword>
<feature type="transmembrane region" description="Helical" evidence="1">
    <location>
        <begin position="178"/>
        <end position="197"/>
    </location>
</feature>
<proteinExistence type="predicted"/>
<sequence>MTRWLTIALSLGLIAAVGVAREWELGGETATWDAARASAWAAYVLLWAAVFTGVGVSLKYHPGIEAQVPVLELHRVTGSLALAYTIVHAGALVLDRYIAFDPWDALVPLTAPYRPLAVAAGVVAAWLLAAVVLSTWFAGFLPRRAWHLIHRAGYAAFALGLVHGIAAGSDTEHWVTHVVYTASAGSLLGAAYLRFLARDWVAAHRARPASRQHSA</sequence>
<keyword evidence="1" id="KW-0472">Membrane</keyword>
<reference evidence="2 3" key="1">
    <citation type="submission" date="2017-09" db="EMBL/GenBank/DDBJ databases">
        <title>Sequencing the genomes of two abundant thermophiles in Great Basin hot springs: Thermocrinis jamiesonii and novel Chloroflexi Thermoflexus hugenholtzii.</title>
        <authorList>
            <person name="Hedlund B."/>
        </authorList>
    </citation>
    <scope>NUCLEOTIDE SEQUENCE [LARGE SCALE GENOMIC DNA]</scope>
    <source>
        <strain evidence="2 3">G233</strain>
    </source>
</reference>